<sequence>MSRVPRGRSPTVPADGVLPSYAMEYPSRAFSSHAVDGRRDEYYSTSDDLSPIPVTLQFAPGTSTEVSQVVKEGGHRALRQLITDAPFVKDASSIQSLRKTDFLFGDSVRDPDAVFIDAEQWLHRNGNGFLYLPKIPRHRSLTELRRQAVTREMSWRLTEEHESVHCGYITHQAATGSSRSPIIGLRPGVLGLDAPPRNEFLASASTLKNRLADLGREMPATRHRFKLWWTRMTKYVLSRWSEELHACGLYAAIRSTMYGLPVSAKHFFALYELYNPDSNTFLTRHGELGLALHEMHKISGLPMGQMLYQEYFPSNHELSQLKDRMPDRFETLWDLTCHYHIALAQSEPLAKRTKSHVSLKQFASYLFRNLESNSGEAICELAPLTPSGVNRLLRKIDAHSYTISSPESGFPAGTKFKSFLWHATTPIRPMTLLFSSRYGECLIDEEKPREYRTYLDIGCFNWLVNIRPGYLTFRVGNQCFIEPYLPCRFARQFGYDQLYVGNPRQQLRTHGGLVDGLRAWLWTVTGCTGAKFSLPSAERQLNLTFLSCRWLLAANKTVLVKPIEELVAEEASQVDSRVIREHARSQRTRSKTRRIDEEGKKIFNSADEASGRDLEDYEDYSERGTTADKDEEFRPFSQARPSVVVPAARRKRLARKPCADSRASEMDLAVRPGAWPRFWSDKKKHRPGPPRKEDWLQTRESRPVRHQPGQTVRKGQPKISRRAWAPDTGRRDRLAMSPEVTPLLKCRVRAGSGRQARLAPTSSVTRWEN</sequence>
<dbReference type="EMBL" id="CM007384">
    <property type="protein sequence ID" value="ONK72967.1"/>
    <property type="molecule type" value="Genomic_DNA"/>
</dbReference>
<keyword evidence="3" id="KW-1185">Reference proteome</keyword>
<evidence type="ECO:0000256" key="1">
    <source>
        <dbReference type="SAM" id="MobiDB-lite"/>
    </source>
</evidence>
<evidence type="ECO:0008006" key="4">
    <source>
        <dbReference type="Google" id="ProtNLM"/>
    </source>
</evidence>
<dbReference type="InterPro" id="IPR044824">
    <property type="entry name" value="MAIN-like"/>
</dbReference>
<gene>
    <name evidence="2" type="ORF">A4U43_C04F25540</name>
</gene>
<feature type="compositionally biased region" description="Basic and acidic residues" evidence="1">
    <location>
        <begin position="609"/>
        <end position="634"/>
    </location>
</feature>
<name>A0A5P1F6C8_ASPOF</name>
<reference evidence="3" key="1">
    <citation type="journal article" date="2017" name="Nat. Commun.">
        <title>The asparagus genome sheds light on the origin and evolution of a young Y chromosome.</title>
        <authorList>
            <person name="Harkess A."/>
            <person name="Zhou J."/>
            <person name="Xu C."/>
            <person name="Bowers J.E."/>
            <person name="Van der Hulst R."/>
            <person name="Ayyampalayam S."/>
            <person name="Mercati F."/>
            <person name="Riccardi P."/>
            <person name="McKain M.R."/>
            <person name="Kakrana A."/>
            <person name="Tang H."/>
            <person name="Ray J."/>
            <person name="Groenendijk J."/>
            <person name="Arikit S."/>
            <person name="Mathioni S.M."/>
            <person name="Nakano M."/>
            <person name="Shan H."/>
            <person name="Telgmann-Rauber A."/>
            <person name="Kanno A."/>
            <person name="Yue Z."/>
            <person name="Chen H."/>
            <person name="Li W."/>
            <person name="Chen Y."/>
            <person name="Xu X."/>
            <person name="Zhang Y."/>
            <person name="Luo S."/>
            <person name="Chen H."/>
            <person name="Gao J."/>
            <person name="Mao Z."/>
            <person name="Pires J.C."/>
            <person name="Luo M."/>
            <person name="Kudrna D."/>
            <person name="Wing R.A."/>
            <person name="Meyers B.C."/>
            <person name="Yi K."/>
            <person name="Kong H."/>
            <person name="Lavrijsen P."/>
            <person name="Sunseri F."/>
            <person name="Falavigna A."/>
            <person name="Ye Y."/>
            <person name="Leebens-Mack J.H."/>
            <person name="Chen G."/>
        </authorList>
    </citation>
    <scope>NUCLEOTIDE SEQUENCE [LARGE SCALE GENOMIC DNA]</scope>
    <source>
        <strain evidence="3">cv. DH0086</strain>
    </source>
</reference>
<dbReference type="GO" id="GO:0010073">
    <property type="term" value="P:meristem maintenance"/>
    <property type="evidence" value="ECO:0007669"/>
    <property type="project" value="InterPro"/>
</dbReference>
<dbReference type="PANTHER" id="PTHR46033">
    <property type="entry name" value="PROTEIN MAIN-LIKE 2"/>
    <property type="match status" value="1"/>
</dbReference>
<accession>A0A5P1F6C8</accession>
<feature type="region of interest" description="Disordered" evidence="1">
    <location>
        <begin position="581"/>
        <end position="638"/>
    </location>
</feature>
<evidence type="ECO:0000313" key="2">
    <source>
        <dbReference type="EMBL" id="ONK72967.1"/>
    </source>
</evidence>
<dbReference type="AlphaFoldDB" id="A0A5P1F6C8"/>
<feature type="compositionally biased region" description="Basic and acidic residues" evidence="1">
    <location>
        <begin position="690"/>
        <end position="703"/>
    </location>
</feature>
<organism evidence="2 3">
    <name type="scientific">Asparagus officinalis</name>
    <name type="common">Garden asparagus</name>
    <dbReference type="NCBI Taxonomy" id="4686"/>
    <lineage>
        <taxon>Eukaryota</taxon>
        <taxon>Viridiplantae</taxon>
        <taxon>Streptophyta</taxon>
        <taxon>Embryophyta</taxon>
        <taxon>Tracheophyta</taxon>
        <taxon>Spermatophyta</taxon>
        <taxon>Magnoliopsida</taxon>
        <taxon>Liliopsida</taxon>
        <taxon>Asparagales</taxon>
        <taxon>Asparagaceae</taxon>
        <taxon>Asparagoideae</taxon>
        <taxon>Asparagus</taxon>
    </lineage>
</organism>
<proteinExistence type="predicted"/>
<feature type="region of interest" description="Disordered" evidence="1">
    <location>
        <begin position="678"/>
        <end position="738"/>
    </location>
</feature>
<dbReference type="Proteomes" id="UP000243459">
    <property type="component" value="Chromosome 4"/>
</dbReference>
<dbReference type="Gramene" id="ONK72967">
    <property type="protein sequence ID" value="ONK72967"/>
    <property type="gene ID" value="A4U43_C04F25540"/>
</dbReference>
<dbReference type="PANTHER" id="PTHR46033:SF1">
    <property type="entry name" value="PROTEIN MAIN-LIKE 2"/>
    <property type="match status" value="1"/>
</dbReference>
<evidence type="ECO:0000313" key="3">
    <source>
        <dbReference type="Proteomes" id="UP000243459"/>
    </source>
</evidence>
<protein>
    <recommendedName>
        <fullName evidence="4">Aminotransferase-like plant mobile domain-containing protein</fullName>
    </recommendedName>
</protein>